<dbReference type="EMBL" id="JWIR02000019">
    <property type="protein sequence ID" value="KKB41780.1"/>
    <property type="molecule type" value="Genomic_DNA"/>
</dbReference>
<name>A0A0F5I902_BACTR</name>
<protein>
    <submittedName>
        <fullName evidence="1">Uncharacterized protein</fullName>
    </submittedName>
</protein>
<sequence length="76" mass="8266">MDVKDPRMKILTAVKYVGATILAIGTLIFLVGFFGSVSMPLTPIGIGTVVGAVFIFIMGAFFVSTEEMLEKIYEMK</sequence>
<comment type="caution">
    <text evidence="1">The sequence shown here is derived from an EMBL/GenBank/DDBJ whole genome shotgun (WGS) entry which is preliminary data.</text>
</comment>
<dbReference type="AlphaFoldDB" id="A0A0F5I902"/>
<reference evidence="1" key="1">
    <citation type="submission" date="2015-02" db="EMBL/GenBank/DDBJ databases">
        <title>Genome Assembly of Bacillaceae bacterium MTCC 8252.</title>
        <authorList>
            <person name="Verma A."/>
            <person name="Khatri I."/>
            <person name="Mual P."/>
            <person name="Subramanian S."/>
            <person name="Krishnamurthi S."/>
        </authorList>
    </citation>
    <scope>NUCLEOTIDE SEQUENCE [LARGE SCALE GENOMIC DNA]</scope>
    <source>
        <strain evidence="1">MTCC 8252</strain>
    </source>
</reference>
<dbReference type="RefSeq" id="WP_082090071.1">
    <property type="nucleotide sequence ID" value="NZ_JWIQ02000006.1"/>
</dbReference>
<dbReference type="Proteomes" id="UP000031563">
    <property type="component" value="Unassembled WGS sequence"/>
</dbReference>
<accession>A0A0F5I902</accession>
<evidence type="ECO:0000313" key="1">
    <source>
        <dbReference type="EMBL" id="KKB41780.1"/>
    </source>
</evidence>
<organism evidence="1 2">
    <name type="scientific">Bacillus thermotolerans</name>
    <name type="common">Quasibacillus thermotolerans</name>
    <dbReference type="NCBI Taxonomy" id="1221996"/>
    <lineage>
        <taxon>Bacteria</taxon>
        <taxon>Bacillati</taxon>
        <taxon>Bacillota</taxon>
        <taxon>Bacilli</taxon>
        <taxon>Bacillales</taxon>
        <taxon>Bacillaceae</taxon>
        <taxon>Bacillus</taxon>
    </lineage>
</organism>
<keyword evidence="2" id="KW-1185">Reference proteome</keyword>
<evidence type="ECO:0000313" key="2">
    <source>
        <dbReference type="Proteomes" id="UP000031563"/>
    </source>
</evidence>
<proteinExistence type="predicted"/>
<gene>
    <name evidence="1" type="ORF">QY95_00587</name>
</gene>